<proteinExistence type="predicted"/>
<gene>
    <name evidence="1" type="ORF">COU46_00030</name>
</gene>
<organism evidence="1 2">
    <name type="scientific">Candidatus Niyogibacteria bacterium CG10_big_fil_rev_8_21_14_0_10_42_19</name>
    <dbReference type="NCBI Taxonomy" id="1974725"/>
    <lineage>
        <taxon>Bacteria</taxon>
        <taxon>Candidatus Niyogiibacteriota</taxon>
    </lineage>
</organism>
<sequence>MRLQTALGYIKPSGLDAFGFKNYFYLGNPFCDKSDLKAGFVRWIKSEKLAQSFAKFIEKIEIAFGS</sequence>
<comment type="caution">
    <text evidence="1">The sequence shown here is derived from an EMBL/GenBank/DDBJ whole genome shotgun (WGS) entry which is preliminary data.</text>
</comment>
<dbReference type="Proteomes" id="UP000229383">
    <property type="component" value="Unassembled WGS sequence"/>
</dbReference>
<dbReference type="EMBL" id="PFCN01000001">
    <property type="protein sequence ID" value="PIR70712.1"/>
    <property type="molecule type" value="Genomic_DNA"/>
</dbReference>
<protein>
    <submittedName>
        <fullName evidence="1">Uncharacterized protein</fullName>
    </submittedName>
</protein>
<dbReference type="AlphaFoldDB" id="A0A2H0TGQ3"/>
<accession>A0A2H0TGQ3</accession>
<evidence type="ECO:0000313" key="1">
    <source>
        <dbReference type="EMBL" id="PIR70712.1"/>
    </source>
</evidence>
<reference evidence="2" key="1">
    <citation type="submission" date="2017-09" db="EMBL/GenBank/DDBJ databases">
        <title>Depth-based differentiation of microbial function through sediment-hosted aquifers and enrichment of novel symbionts in the deep terrestrial subsurface.</title>
        <authorList>
            <person name="Probst A.J."/>
            <person name="Ladd B."/>
            <person name="Jarett J.K."/>
            <person name="Geller-Mcgrath D.E."/>
            <person name="Sieber C.M.K."/>
            <person name="Emerson J.B."/>
            <person name="Anantharaman K."/>
            <person name="Thomas B.C."/>
            <person name="Malmstrom R."/>
            <person name="Stieglmeier M."/>
            <person name="Klingl A."/>
            <person name="Woyke T."/>
            <person name="Ryan C.M."/>
            <person name="Banfield J.F."/>
        </authorList>
    </citation>
    <scope>NUCLEOTIDE SEQUENCE [LARGE SCALE GENOMIC DNA]</scope>
</reference>
<evidence type="ECO:0000313" key="2">
    <source>
        <dbReference type="Proteomes" id="UP000229383"/>
    </source>
</evidence>
<name>A0A2H0TGQ3_9BACT</name>